<dbReference type="GO" id="GO:0044183">
    <property type="term" value="F:protein folding chaperone"/>
    <property type="evidence" value="ECO:0007669"/>
    <property type="project" value="InterPro"/>
</dbReference>
<evidence type="ECO:0000256" key="1">
    <source>
        <dbReference type="ARBA" id="ARBA00006975"/>
    </source>
</evidence>
<dbReference type="PRINTS" id="PR00297">
    <property type="entry name" value="CHAPERONIN10"/>
</dbReference>
<dbReference type="InterPro" id="IPR011032">
    <property type="entry name" value="GroES-like_sf"/>
</dbReference>
<dbReference type="InterPro" id="IPR020818">
    <property type="entry name" value="Chaperonin_GroES"/>
</dbReference>
<sequence>MLRPIKDKLVVQLIEKEKTTASGLILNHGDPAEVTKATVVAVGPDVTEVVQNDIILPDWNKAVKTSIDGEEYYVLTEENIVLVFGD</sequence>
<reference evidence="3" key="1">
    <citation type="submission" date="2020-04" db="EMBL/GenBank/DDBJ databases">
        <authorList>
            <person name="Chiriac C."/>
            <person name="Salcher M."/>
            <person name="Ghai R."/>
            <person name="Kavagutti S V."/>
        </authorList>
    </citation>
    <scope>NUCLEOTIDE SEQUENCE</scope>
</reference>
<dbReference type="SMART" id="SM00883">
    <property type="entry name" value="Cpn10"/>
    <property type="match status" value="1"/>
</dbReference>
<name>A0A6J5LNM5_9CAUD</name>
<dbReference type="GO" id="GO:0005524">
    <property type="term" value="F:ATP binding"/>
    <property type="evidence" value="ECO:0007669"/>
    <property type="project" value="InterPro"/>
</dbReference>
<dbReference type="InterPro" id="IPR037124">
    <property type="entry name" value="Chaperonin_GroES_sf"/>
</dbReference>
<evidence type="ECO:0000313" key="3">
    <source>
        <dbReference type="EMBL" id="CAB4133289.1"/>
    </source>
</evidence>
<dbReference type="SUPFAM" id="SSF50129">
    <property type="entry name" value="GroES-like"/>
    <property type="match status" value="1"/>
</dbReference>
<gene>
    <name evidence="3" type="ORF">UFOVP250_107</name>
</gene>
<dbReference type="InterPro" id="IPR018369">
    <property type="entry name" value="Chaprnonin_Cpn10_CS"/>
</dbReference>
<dbReference type="Pfam" id="PF00166">
    <property type="entry name" value="Cpn10"/>
    <property type="match status" value="1"/>
</dbReference>
<organism evidence="3">
    <name type="scientific">uncultured Caudovirales phage</name>
    <dbReference type="NCBI Taxonomy" id="2100421"/>
    <lineage>
        <taxon>Viruses</taxon>
        <taxon>Duplodnaviria</taxon>
        <taxon>Heunggongvirae</taxon>
        <taxon>Uroviricota</taxon>
        <taxon>Caudoviricetes</taxon>
        <taxon>Peduoviridae</taxon>
        <taxon>Maltschvirus</taxon>
        <taxon>Maltschvirus maltsch</taxon>
    </lineage>
</organism>
<proteinExistence type="inferred from homology"/>
<dbReference type="CDD" id="cd00320">
    <property type="entry name" value="cpn10"/>
    <property type="match status" value="1"/>
</dbReference>
<comment type="similarity">
    <text evidence="1">Belongs to the GroES chaperonin family.</text>
</comment>
<protein>
    <submittedName>
        <fullName evidence="3">GroS Co-chaperonin GroES (HSP10)</fullName>
    </submittedName>
</protein>
<evidence type="ECO:0000256" key="2">
    <source>
        <dbReference type="ARBA" id="ARBA00023186"/>
    </source>
</evidence>
<dbReference type="PROSITE" id="PS00681">
    <property type="entry name" value="CHAPERONINS_CPN10"/>
    <property type="match status" value="1"/>
</dbReference>
<keyword evidence="2" id="KW-0143">Chaperone</keyword>
<accession>A0A6J5LNM5</accession>
<dbReference type="Gene3D" id="2.30.33.40">
    <property type="entry name" value="GroES chaperonin"/>
    <property type="match status" value="1"/>
</dbReference>
<dbReference type="EMBL" id="LR796270">
    <property type="protein sequence ID" value="CAB4133289.1"/>
    <property type="molecule type" value="Genomic_DNA"/>
</dbReference>